<proteinExistence type="predicted"/>
<sequence>MQKSKSLSYFKEYGLLYSIAYLVTKRLPKFVKCIFWNLGIKLGCYDKFIIASHGSGNNAISYFLKNSNALILADYTGDGKDRYYKAISKMYNKDTKIVYLNCFYDNFSKYIDLISGKKPSMLMLTRDPISNLVTNCNVKFLHKDSFRLGDDLENLFLIICLFIMVIL</sequence>
<comment type="caution">
    <text evidence="1">The sequence shown here is derived from an EMBL/GenBank/DDBJ whole genome shotgun (WGS) entry which is preliminary data.</text>
</comment>
<evidence type="ECO:0000313" key="1">
    <source>
        <dbReference type="EMBL" id="MDA3969352.1"/>
    </source>
</evidence>
<reference evidence="1 2" key="1">
    <citation type="submission" date="2023-01" db="EMBL/GenBank/DDBJ databases">
        <title>Description of Helicobacter ibis sp. nov. isolated from faecal droppings of black-faced ibis (Theristicus melanopis).</title>
        <authorList>
            <person name="Lopez-Cantillo M."/>
            <person name="Vidal-Veuthey B."/>
            <person name="Mella A."/>
            <person name="De La Haba R."/>
            <person name="Collado L."/>
        </authorList>
    </citation>
    <scope>NUCLEOTIDE SEQUENCE [LARGE SCALE GENOMIC DNA]</scope>
    <source>
        <strain evidence="1 2">A82</strain>
    </source>
</reference>
<organism evidence="1 2">
    <name type="scientific">Helicobacter ibis</name>
    <dbReference type="NCBI Taxonomy" id="2962633"/>
    <lineage>
        <taxon>Bacteria</taxon>
        <taxon>Pseudomonadati</taxon>
        <taxon>Campylobacterota</taxon>
        <taxon>Epsilonproteobacteria</taxon>
        <taxon>Campylobacterales</taxon>
        <taxon>Helicobacteraceae</taxon>
        <taxon>Helicobacter</taxon>
    </lineage>
</organism>
<gene>
    <name evidence="1" type="ORF">PF021_06655</name>
</gene>
<evidence type="ECO:0000313" key="2">
    <source>
        <dbReference type="Proteomes" id="UP001210261"/>
    </source>
</evidence>
<dbReference type="EMBL" id="JAQHXR010000003">
    <property type="protein sequence ID" value="MDA3969352.1"/>
    <property type="molecule type" value="Genomic_DNA"/>
</dbReference>
<accession>A0ABT4VF81</accession>
<dbReference type="Proteomes" id="UP001210261">
    <property type="component" value="Unassembled WGS sequence"/>
</dbReference>
<dbReference type="RefSeq" id="WP_271021695.1">
    <property type="nucleotide sequence ID" value="NZ_JAQHXR010000003.1"/>
</dbReference>
<keyword evidence="2" id="KW-1185">Reference proteome</keyword>
<name>A0ABT4VF81_9HELI</name>
<protein>
    <submittedName>
        <fullName evidence="1">Uncharacterized protein</fullName>
    </submittedName>
</protein>